<organism evidence="2 3">
    <name type="scientific">Bacteroides uniformis</name>
    <dbReference type="NCBI Taxonomy" id="820"/>
    <lineage>
        <taxon>Bacteria</taxon>
        <taxon>Pseudomonadati</taxon>
        <taxon>Bacteroidota</taxon>
        <taxon>Bacteroidia</taxon>
        <taxon>Bacteroidales</taxon>
        <taxon>Bacteroidaceae</taxon>
        <taxon>Bacteroides</taxon>
    </lineage>
</organism>
<sequence length="44" mass="5140">MKKRYWNMFFISILAICTITSCGNPTNPKAGVKQMQCRTNRKMQ</sequence>
<evidence type="ECO:0000313" key="3">
    <source>
        <dbReference type="Proteomes" id="UP000095419"/>
    </source>
</evidence>
<proteinExistence type="predicted"/>
<dbReference type="PROSITE" id="PS51257">
    <property type="entry name" value="PROKAR_LIPOPROTEIN"/>
    <property type="match status" value="1"/>
</dbReference>
<name>A0A173ZV68_BACUN</name>
<dbReference type="EMBL" id="CYZF01000002">
    <property type="protein sequence ID" value="CUN79917.1"/>
    <property type="molecule type" value="Genomic_DNA"/>
</dbReference>
<accession>A0A173ZV68</accession>
<evidence type="ECO:0008006" key="4">
    <source>
        <dbReference type="Google" id="ProtNLM"/>
    </source>
</evidence>
<gene>
    <name evidence="2" type="ORF">ERS417307_00602</name>
</gene>
<dbReference type="AlphaFoldDB" id="A0A173ZV68"/>
<protein>
    <recommendedName>
        <fullName evidence="4">Lipoprotein</fullName>
    </recommendedName>
</protein>
<evidence type="ECO:0000256" key="1">
    <source>
        <dbReference type="SAM" id="MobiDB-lite"/>
    </source>
</evidence>
<feature type="region of interest" description="Disordered" evidence="1">
    <location>
        <begin position="24"/>
        <end position="44"/>
    </location>
</feature>
<reference evidence="2 3" key="1">
    <citation type="submission" date="2015-09" db="EMBL/GenBank/DDBJ databases">
        <authorList>
            <consortium name="Pathogen Informatics"/>
        </authorList>
    </citation>
    <scope>NUCLEOTIDE SEQUENCE [LARGE SCALE GENOMIC DNA]</scope>
    <source>
        <strain evidence="2 3">2789STDY5608791</strain>
    </source>
</reference>
<dbReference type="Proteomes" id="UP000095419">
    <property type="component" value="Unassembled WGS sequence"/>
</dbReference>
<evidence type="ECO:0000313" key="2">
    <source>
        <dbReference type="EMBL" id="CUN79917.1"/>
    </source>
</evidence>